<accession>A0ABV1BHK6</accession>
<evidence type="ECO:0000259" key="5">
    <source>
        <dbReference type="PROSITE" id="PS50887"/>
    </source>
</evidence>
<dbReference type="PANTHER" id="PTHR45228">
    <property type="entry name" value="CYCLIC DI-GMP PHOSPHODIESTERASE TM_0186-RELATED"/>
    <property type="match status" value="1"/>
</dbReference>
<dbReference type="InterPro" id="IPR011006">
    <property type="entry name" value="CheY-like_superfamily"/>
</dbReference>
<evidence type="ECO:0000259" key="6">
    <source>
        <dbReference type="PROSITE" id="PS51832"/>
    </source>
</evidence>
<dbReference type="SUPFAM" id="SSF55073">
    <property type="entry name" value="Nucleotide cyclase"/>
    <property type="match status" value="1"/>
</dbReference>
<dbReference type="Pfam" id="PF00072">
    <property type="entry name" value="Response_reg"/>
    <property type="match status" value="1"/>
</dbReference>
<proteinExistence type="predicted"/>
<dbReference type="InterPro" id="IPR029787">
    <property type="entry name" value="Nucleotide_cyclase"/>
</dbReference>
<dbReference type="CDD" id="cd01949">
    <property type="entry name" value="GGDEF"/>
    <property type="match status" value="1"/>
</dbReference>
<dbReference type="InterPro" id="IPR037522">
    <property type="entry name" value="HD_GYP_dom"/>
</dbReference>
<dbReference type="SMART" id="SM00448">
    <property type="entry name" value="REC"/>
    <property type="match status" value="1"/>
</dbReference>
<gene>
    <name evidence="7" type="ORF">WMO28_14225</name>
</gene>
<dbReference type="SUPFAM" id="SSF109604">
    <property type="entry name" value="HD-domain/PDEase-like"/>
    <property type="match status" value="1"/>
</dbReference>
<dbReference type="Pfam" id="PF00990">
    <property type="entry name" value="GGDEF"/>
    <property type="match status" value="1"/>
</dbReference>
<name>A0ABV1BHK6_9FIRM</name>
<dbReference type="EMBL" id="JBBMEJ010000020">
    <property type="protein sequence ID" value="MEQ2372061.1"/>
    <property type="molecule type" value="Genomic_DNA"/>
</dbReference>
<dbReference type="InterPro" id="IPR001789">
    <property type="entry name" value="Sig_transdc_resp-reg_receiver"/>
</dbReference>
<dbReference type="SUPFAM" id="SSF52172">
    <property type="entry name" value="CheY-like"/>
    <property type="match status" value="1"/>
</dbReference>
<organism evidence="7 8">
    <name type="scientific">Blautia aquisgranensis</name>
    <dbReference type="NCBI Taxonomy" id="3133153"/>
    <lineage>
        <taxon>Bacteria</taxon>
        <taxon>Bacillati</taxon>
        <taxon>Bacillota</taxon>
        <taxon>Clostridia</taxon>
        <taxon>Lachnospirales</taxon>
        <taxon>Lachnospiraceae</taxon>
        <taxon>Blautia</taxon>
    </lineage>
</organism>
<keyword evidence="8" id="KW-1185">Reference proteome</keyword>
<evidence type="ECO:0000313" key="7">
    <source>
        <dbReference type="EMBL" id="MEQ2372061.1"/>
    </source>
</evidence>
<dbReference type="GO" id="GO:0052621">
    <property type="term" value="F:diguanylate cyclase activity"/>
    <property type="evidence" value="ECO:0007669"/>
    <property type="project" value="UniProtKB-EC"/>
</dbReference>
<dbReference type="CDD" id="cd00077">
    <property type="entry name" value="HDc"/>
    <property type="match status" value="1"/>
</dbReference>
<feature type="domain" description="GGDEF" evidence="5">
    <location>
        <begin position="152"/>
        <end position="281"/>
    </location>
</feature>
<keyword evidence="7" id="KW-0548">Nucleotidyltransferase</keyword>
<dbReference type="Proteomes" id="UP001473063">
    <property type="component" value="Unassembled WGS sequence"/>
</dbReference>
<dbReference type="Gene3D" id="3.40.50.2300">
    <property type="match status" value="1"/>
</dbReference>
<reference evidence="7 8" key="1">
    <citation type="submission" date="2024-03" db="EMBL/GenBank/DDBJ databases">
        <title>Human intestinal bacterial collection.</title>
        <authorList>
            <person name="Pauvert C."/>
            <person name="Hitch T.C.A."/>
            <person name="Clavel T."/>
        </authorList>
    </citation>
    <scope>NUCLEOTIDE SEQUENCE [LARGE SCALE GENOMIC DNA]</scope>
    <source>
        <strain evidence="7 8">CLA-JM-H16</strain>
    </source>
</reference>
<keyword evidence="7" id="KW-0808">Transferase</keyword>
<dbReference type="InterPro" id="IPR043128">
    <property type="entry name" value="Rev_trsase/Diguanyl_cyclase"/>
</dbReference>
<dbReference type="Gene3D" id="3.30.70.270">
    <property type="match status" value="1"/>
</dbReference>
<feature type="domain" description="Response regulatory" evidence="4">
    <location>
        <begin position="301"/>
        <end position="418"/>
    </location>
</feature>
<dbReference type="RefSeq" id="WP_349057420.1">
    <property type="nucleotide sequence ID" value="NZ_JBBMEJ010000020.1"/>
</dbReference>
<evidence type="ECO:0000313" key="8">
    <source>
        <dbReference type="Proteomes" id="UP001473063"/>
    </source>
</evidence>
<dbReference type="InterPro" id="IPR052020">
    <property type="entry name" value="Cyclic_di-GMP/3'3'-cGAMP_PDE"/>
</dbReference>
<dbReference type="PANTHER" id="PTHR45228:SF5">
    <property type="entry name" value="CYCLIC DI-GMP PHOSPHODIESTERASE VC_1348-RELATED"/>
    <property type="match status" value="1"/>
</dbReference>
<dbReference type="NCBIfam" id="TIGR00254">
    <property type="entry name" value="GGDEF"/>
    <property type="match status" value="1"/>
</dbReference>
<dbReference type="Pfam" id="PF13487">
    <property type="entry name" value="HD_5"/>
    <property type="match status" value="1"/>
</dbReference>
<dbReference type="InterPro" id="IPR003607">
    <property type="entry name" value="HD/PDEase_dom"/>
</dbReference>
<evidence type="ECO:0000259" key="4">
    <source>
        <dbReference type="PROSITE" id="PS50110"/>
    </source>
</evidence>
<dbReference type="PROSITE" id="PS51832">
    <property type="entry name" value="HD_GYP"/>
    <property type="match status" value="1"/>
</dbReference>
<dbReference type="PROSITE" id="PS50110">
    <property type="entry name" value="RESPONSE_REGULATORY"/>
    <property type="match status" value="1"/>
</dbReference>
<protein>
    <recommendedName>
        <fullName evidence="1">Stage 0 sporulation protein A homolog</fullName>
    </recommendedName>
</protein>
<comment type="function">
    <text evidence="2">May play the central regulatory role in sporulation. It may be an element of the effector pathway responsible for the activation of sporulation genes in response to nutritional stress. Spo0A may act in concert with spo0H (a sigma factor) to control the expression of some genes that are critical to the sporulation process.</text>
</comment>
<evidence type="ECO:0000256" key="2">
    <source>
        <dbReference type="ARBA" id="ARBA00024867"/>
    </source>
</evidence>
<dbReference type="SMART" id="SM00471">
    <property type="entry name" value="HDc"/>
    <property type="match status" value="1"/>
</dbReference>
<feature type="modified residue" description="4-aspartylphosphate" evidence="3">
    <location>
        <position position="351"/>
    </location>
</feature>
<keyword evidence="3" id="KW-0597">Phosphoprotein</keyword>
<feature type="domain" description="HD-GYP" evidence="6">
    <location>
        <begin position="438"/>
        <end position="646"/>
    </location>
</feature>
<evidence type="ECO:0000256" key="1">
    <source>
        <dbReference type="ARBA" id="ARBA00018672"/>
    </source>
</evidence>
<dbReference type="PROSITE" id="PS50887">
    <property type="entry name" value="GGDEF"/>
    <property type="match status" value="1"/>
</dbReference>
<dbReference type="InterPro" id="IPR000160">
    <property type="entry name" value="GGDEF_dom"/>
</dbReference>
<comment type="caution">
    <text evidence="7">The sequence shown here is derived from an EMBL/GenBank/DDBJ whole genome shotgun (WGS) entry which is preliminary data.</text>
</comment>
<dbReference type="Gene3D" id="1.10.3210.10">
    <property type="entry name" value="Hypothetical protein af1432"/>
    <property type="match status" value="1"/>
</dbReference>
<dbReference type="SMART" id="SM00267">
    <property type="entry name" value="GGDEF"/>
    <property type="match status" value="1"/>
</dbReference>
<evidence type="ECO:0000256" key="3">
    <source>
        <dbReference type="PROSITE-ProRule" id="PRU00169"/>
    </source>
</evidence>
<sequence>MGIKETMTMQEALAMKQHLEQVFSIVRLLDRETLETGRGVEEPCQCYSKWGKTNQCYNCISRKAFEQKCQKTKIEIVDSKVYQVIARYLEIDEEPYVMEMINSLENDDIIDAEDKENLLAELSGYADALYKDVLTGVFNRRYYEEKVKNLESSAGVAMVDLDDFKLYNDTYGHDAGDKALKTVVDVIRRHVRKNDKVIRFGGDEFLLLIPDINIDNFTKKLREIQEEVHAARVPGYSQLKLSVSIGGVLSFNEKLGEAVLKADKFMYQAKTRKNMVVISDNEIKGGGNSEEFLMRDKTRLTILIVDDSEMNRCILSEMLGEDYDILEATNGEEAISLLRQYETEISLVLLDLVMPVMDGFGVLSYMNERNWIEDIPVIMISGEDSVSYVRRAFDLGVADYIKKPFDAQIVYRRVYNTITLYAKQRRLLLLVADQIYEKEKNNRMMISILSQIVEFRNGESGAHVLHINIITELILERLIQKTDKYDLSGAVRGMIVTASALHDIGKIGIDDKILNKPGRLTNEEFEVIKTHSVIGASMLESLEYYKDEPLVRIAHDICRWHHERYDGKGYPDGLKGEEIPISAQVVALADVYDALISDRVYKKAYTHEKAVEMILNGECGTFNPLLLECLTDIQNRLKEEMVKMAEECTETSDNGTASAEFEGYEKTKEQLFKSMSEDIKKEYINSVPSIGGGKTDVS</sequence>